<protein>
    <submittedName>
        <fullName evidence="3">Uncharacterized protein</fullName>
    </submittedName>
</protein>
<dbReference type="InterPro" id="IPR011001">
    <property type="entry name" value="Saposin-like"/>
</dbReference>
<evidence type="ECO:0000313" key="2">
    <source>
        <dbReference type="Proteomes" id="UP000887574"/>
    </source>
</evidence>
<proteinExistence type="predicted"/>
<keyword evidence="1" id="KW-0732">Signal</keyword>
<evidence type="ECO:0000256" key="1">
    <source>
        <dbReference type="SAM" id="SignalP"/>
    </source>
</evidence>
<dbReference type="Proteomes" id="UP000887574">
    <property type="component" value="Unplaced"/>
</dbReference>
<dbReference type="SUPFAM" id="SSF47862">
    <property type="entry name" value="Saposin"/>
    <property type="match status" value="1"/>
</dbReference>
<evidence type="ECO:0000313" key="3">
    <source>
        <dbReference type="WBParaSite" id="jg9320"/>
    </source>
</evidence>
<sequence length="96" mass="10659">MDFSGFISTIILFACLLVCMQAQNSTQEPSHQPNRGHAPNPSEQFVSNLIERFCKGYNPAIDAFCVDVAGREMEFSQIYTTNNGSPKQVCITAFMC</sequence>
<accession>A0A915EV41</accession>
<feature type="signal peptide" evidence="1">
    <location>
        <begin position="1"/>
        <end position="22"/>
    </location>
</feature>
<reference evidence="3" key="1">
    <citation type="submission" date="2022-11" db="UniProtKB">
        <authorList>
            <consortium name="WormBaseParasite"/>
        </authorList>
    </citation>
    <scope>IDENTIFICATION</scope>
</reference>
<dbReference type="AlphaFoldDB" id="A0A915EV41"/>
<feature type="chain" id="PRO_5037869547" evidence="1">
    <location>
        <begin position="23"/>
        <end position="96"/>
    </location>
</feature>
<dbReference type="WBParaSite" id="jg9320">
    <property type="protein sequence ID" value="jg9320"/>
    <property type="gene ID" value="jg9320"/>
</dbReference>
<organism evidence="2 3">
    <name type="scientific">Ditylenchus dipsaci</name>
    <dbReference type="NCBI Taxonomy" id="166011"/>
    <lineage>
        <taxon>Eukaryota</taxon>
        <taxon>Metazoa</taxon>
        <taxon>Ecdysozoa</taxon>
        <taxon>Nematoda</taxon>
        <taxon>Chromadorea</taxon>
        <taxon>Rhabditida</taxon>
        <taxon>Tylenchina</taxon>
        <taxon>Tylenchomorpha</taxon>
        <taxon>Sphaerularioidea</taxon>
        <taxon>Anguinidae</taxon>
        <taxon>Anguininae</taxon>
        <taxon>Ditylenchus</taxon>
    </lineage>
</organism>
<name>A0A915EV41_9BILA</name>
<keyword evidence="2" id="KW-1185">Reference proteome</keyword>